<comment type="subcellular location">
    <subcellularLocation>
        <location evidence="1 13">Endoplasmic reticulum membrane</location>
        <topology evidence="1 13">Multi-pass membrane protein</topology>
    </subcellularLocation>
</comment>
<comment type="similarity">
    <text evidence="2 13">Belongs to the InsP3 receptor family.</text>
</comment>
<keyword evidence="12 13" id="KW-0407">Ion channel</keyword>
<keyword evidence="5" id="KW-0677">Repeat</keyword>
<keyword evidence="8 13" id="KW-0406">Ion transport</keyword>
<name>A0AA36BP03_OCTVU</name>
<evidence type="ECO:0000256" key="10">
    <source>
        <dbReference type="ARBA" id="ARBA00023170"/>
    </source>
</evidence>
<organism evidence="16 17">
    <name type="scientific">Octopus vulgaris</name>
    <name type="common">Common octopus</name>
    <dbReference type="NCBI Taxonomy" id="6645"/>
    <lineage>
        <taxon>Eukaryota</taxon>
        <taxon>Metazoa</taxon>
        <taxon>Spiralia</taxon>
        <taxon>Lophotrochozoa</taxon>
        <taxon>Mollusca</taxon>
        <taxon>Cephalopoda</taxon>
        <taxon>Coleoidea</taxon>
        <taxon>Octopodiformes</taxon>
        <taxon>Octopoda</taxon>
        <taxon>Incirrata</taxon>
        <taxon>Octopodidae</taxon>
        <taxon>Octopus</taxon>
    </lineage>
</organism>
<protein>
    <recommendedName>
        <fullName evidence="13">Inositol 1,4,5-trisphosphate receptor</fullName>
    </recommendedName>
</protein>
<keyword evidence="6 13" id="KW-0256">Endoplasmic reticulum</keyword>
<dbReference type="Proteomes" id="UP001162480">
    <property type="component" value="Chromosome 20"/>
</dbReference>
<keyword evidence="9 13" id="KW-0472">Membrane</keyword>
<dbReference type="Pfam" id="PF02815">
    <property type="entry name" value="MIR"/>
    <property type="match status" value="1"/>
</dbReference>
<evidence type="ECO:0000256" key="6">
    <source>
        <dbReference type="ARBA" id="ARBA00022824"/>
    </source>
</evidence>
<evidence type="ECO:0000256" key="11">
    <source>
        <dbReference type="ARBA" id="ARBA00023286"/>
    </source>
</evidence>
<dbReference type="SMART" id="SM00472">
    <property type="entry name" value="MIR"/>
    <property type="match status" value="2"/>
</dbReference>
<dbReference type="Gene3D" id="2.80.10.50">
    <property type="match status" value="3"/>
</dbReference>
<evidence type="ECO:0000313" key="17">
    <source>
        <dbReference type="Proteomes" id="UP001162480"/>
    </source>
</evidence>
<gene>
    <name evidence="16" type="ORF">OCTVUL_1B020341</name>
</gene>
<feature type="compositionally biased region" description="Acidic residues" evidence="14">
    <location>
        <begin position="2107"/>
        <end position="2119"/>
    </location>
</feature>
<keyword evidence="11 13" id="KW-1071">Ligand-gated ion channel</keyword>
<keyword evidence="7" id="KW-1133">Transmembrane helix</keyword>
<feature type="compositionally biased region" description="Basic and acidic residues" evidence="14">
    <location>
        <begin position="2131"/>
        <end position="2161"/>
    </location>
</feature>
<dbReference type="InterPro" id="IPR013662">
    <property type="entry name" value="RIH_assoc-dom"/>
</dbReference>
<evidence type="ECO:0000256" key="5">
    <source>
        <dbReference type="ARBA" id="ARBA00022737"/>
    </source>
</evidence>
<feature type="domain" description="MIR" evidence="15">
    <location>
        <begin position="207"/>
        <end position="271"/>
    </location>
</feature>
<feature type="compositionally biased region" description="Acidic residues" evidence="14">
    <location>
        <begin position="2175"/>
        <end position="2185"/>
    </location>
</feature>
<dbReference type="PRINTS" id="PR00779">
    <property type="entry name" value="INSP3RECEPTR"/>
</dbReference>
<dbReference type="CDD" id="cd23280">
    <property type="entry name" value="beta-trefoil_MIR_itr-1-like"/>
    <property type="match status" value="1"/>
</dbReference>
<dbReference type="SUPFAM" id="SSF100909">
    <property type="entry name" value="IP3 receptor type 1 binding core, domain 2"/>
    <property type="match status" value="1"/>
</dbReference>
<evidence type="ECO:0000256" key="12">
    <source>
        <dbReference type="ARBA" id="ARBA00023303"/>
    </source>
</evidence>
<keyword evidence="13" id="KW-0109">Calcium transport</keyword>
<feature type="domain" description="MIR" evidence="15">
    <location>
        <begin position="277"/>
        <end position="323"/>
    </location>
</feature>
<evidence type="ECO:0000256" key="1">
    <source>
        <dbReference type="ARBA" id="ARBA00004477"/>
    </source>
</evidence>
<dbReference type="PANTHER" id="PTHR13715:SF99">
    <property type="entry name" value="INOSITOL 1,4,5-TRISPHOSPHATE RECEPTOR-LIKE PROTEIN A"/>
    <property type="match status" value="1"/>
</dbReference>
<feature type="region of interest" description="Disordered" evidence="14">
    <location>
        <begin position="2092"/>
        <end position="2185"/>
    </location>
</feature>
<proteinExistence type="inferred from homology"/>
<keyword evidence="13" id="KW-0106">Calcium</keyword>
<accession>A0AA36BP03</accession>
<evidence type="ECO:0000256" key="4">
    <source>
        <dbReference type="ARBA" id="ARBA00022692"/>
    </source>
</evidence>
<keyword evidence="10 13" id="KW-0675">Receptor</keyword>
<sequence>MGEYLCIGDHVCLFCEEIEGYIYSYQSSSTNNVVYIYNKQDRTNPSNIQNPSAVVFQVCIQNRYKLNKKYRKALSASQAEYEPVVPDVVKQAKMAAEAENNDNAAEQKRQHGKRVRYGEIVQISLNEFNAKNAQFRILPRYKVKSEGEVVQLFDQIVFESVKSPGHFFHASEKFQIDCYSEGSELNLGVEKSSFTLVGCYREDLEDNRFVRGGSVIRLFHKELEAYLVAEGLFDEIITENVHFRIRVMDQHHPKTMSPSTSGNTYWQIESESSILDGEVLNWEQQIRLRHLATRQYLCINSKSEVSLTTDQTDPRTVFRLHSVLKERNQIQFESYARIEHMLTGYWLHALKDEDYERHSFEEGNGKSMSGLRWDGASTRKVSSSNESQYDDAYTLQYVDDEAIKDFNFVAGMVPFLYNLVNRHELHLNARITHGIIAGMKELKTFIIPDGRPDKNRQKLMRNLRVIDLLVKILQLPLQGAEDESYMIRIFKEAYDVLHAYMIGRSRKNALYFAKYIDFFQTQFSQKGGIGLNVAQMIVELIRDKRKIVDRIGHSNIELFINLLRENPNYRFLDLLQVLCVCNDVAIPNNQSYIVQQWLRTYKDSVYLMDRGQNINRRPNIVYISVEGGNTWVPLHSFVNPESNDYVEEKYKFLLHQLDLFKALSFGRNDFAIHVITREYGYVTWEDCFLCLQSDLLPDAIRAKYCELIIALFVDVGNNYSVLDHPNICFVYEYVGSKDSEREQSQYIVKDLVTIFPVLRDWLAEFLAQNCIMTASLIGHNLLIEQVLRLLQYLVKFGYYMDMEDVKQLMQPLLSLLDGRHDIPFPEDKVKDKERRKGYSKESQKLVNYYRLEGRYDKSLETEAIVDAKYQAMEVLELLFTYQRNIRLKAFVTKFKNTEVVAGKRKNQNNLEPLLYETYKPQDQSKKSLKKQKEITREIRDMFHNSSIFNIEDTTAILLDLSNYKYDQMVVKALDIMNKMYSSQDDMFKLASQALVLTQDSARVHREVQRALPILRRLSRAKLNDQQVKLMSKILDELAEFCHLPKTPEEPHYMNQNIMISHGILKIVLDILSQEIDFKLPDQYRGMKTILEKTLYLLKLLIKENNQVQSEMFEKLDTLLEVKVVESQLAIALREVFVGNQVTCLKINSRQIQKIVILASENQEKAPEFLDLLRALVKVEGLDVTLKHNQTLVMKYIMQNFKKAAYVLDQDREVRERILTNKTEKGHRTYFISLVDLLATCAEGENKFIDSLCQTILPFEELLWILNHPDIDNNLKTPFLKFTLGVYVKPTPDENESGLSDIQHHKKIWDFLSTTVQTVNELFDSVTRYRERTTSLLKTYPDKSAIADSSDTRGMVHGNLYYVLEGVLPFLHVFYMLYYMPDKTLFPSEITITENLAKGLVTFCELISPMLVKPFHMKNVVSSLTSVVSTSSVSKTMLIGILEKFSSEISFEDDQIAVRRGNMEYYAAEIELNAKFHTFARNCKIVYCGHNTVAAQLKCKNIKNEYTNIGGDEELPLGDEFQSFVRCFVAQNEKKPTKKYAPAKKLVDLLAISIKAHTNSRSKCTANEELDVKCLQLLRAIVMNDERKLPEDWETRSSTPKIKKQTDCIREIQNAINSHNAIITSLPHLARKSEAIIREVLSFIVIMLFNANRNVQKSLYDYFLSTREEVFFMAVRYRMQVSTNSIKEQSLLKKKSRRKEGRYLMLQKKTRDGDPQNQASNQISFLSIGRKALQQIQFYETKLRNERLNGWNALNKAKQPTQEPRLKRSLSWRKKTVDDRKFHKKNALLSNGTWSRDNEALISKCDIELSDVYIEEPVNEFEQQSSEDVPDIFEYKDDGYIELVLKLLARICDGQNTGIQNYLREQPDNLKSFNIVGETAQFLNVVYTNISDKTIDLVIQLFSTLNEFCSGNQENRVVIYDKKVIDYINFILRSGEFDNCPQEKALELRITIARLIISLIEENGPGASQVAKEVKDTVDKMAIYRGMTMCYEMAHADKKTLEDVMRSKQDSGYLQSAKSLAQMGGTMLGGVLKGKKNSKIKDMMMEAGFLSYFIIARMNDIDPYLNEELTLTPEQQKALSYYKKNSQSIEIVKDDKKKEEKWSGGEGAAEEEEQEEEEEAAERGGGGEVEEKDERGGGEERRGEEEERGGEGRGEREVDKVGGKRSRKKRKGGGGGEEEMGGDDKD</sequence>
<evidence type="ECO:0000256" key="13">
    <source>
        <dbReference type="RuleBase" id="RU368044"/>
    </source>
</evidence>
<dbReference type="Pfam" id="PF08454">
    <property type="entry name" value="RIH_assoc"/>
    <property type="match status" value="1"/>
</dbReference>
<dbReference type="EMBL" id="OX597833">
    <property type="protein sequence ID" value="CAI9737307.1"/>
    <property type="molecule type" value="Genomic_DNA"/>
</dbReference>
<dbReference type="InterPro" id="IPR015925">
    <property type="entry name" value="Ryanodine_IP3_receptor"/>
</dbReference>
<keyword evidence="13" id="KW-0107">Calcium channel</keyword>
<keyword evidence="4" id="KW-0812">Transmembrane</keyword>
<dbReference type="InterPro" id="IPR036300">
    <property type="entry name" value="MIR_dom_sf"/>
</dbReference>
<evidence type="ECO:0000256" key="7">
    <source>
        <dbReference type="ARBA" id="ARBA00022989"/>
    </source>
</evidence>
<feature type="compositionally biased region" description="Basic and acidic residues" evidence="14">
    <location>
        <begin position="2092"/>
        <end position="2102"/>
    </location>
</feature>
<evidence type="ECO:0000256" key="2">
    <source>
        <dbReference type="ARBA" id="ARBA00009453"/>
    </source>
</evidence>
<feature type="compositionally biased region" description="Basic residues" evidence="14">
    <location>
        <begin position="2162"/>
        <end position="2171"/>
    </location>
</feature>
<comment type="domain">
    <text evidence="13">The receptor contains a calcium channel in its C-terminal extremity. Its large N-terminal cytoplasmic region has the ligand-binding site in the N-terminus and modulatory sites in the middle portion immediately upstream of the channel region.</text>
</comment>
<evidence type="ECO:0000256" key="3">
    <source>
        <dbReference type="ARBA" id="ARBA00022448"/>
    </source>
</evidence>
<comment type="subunit">
    <text evidence="13">Homotetramer.</text>
</comment>
<comment type="function">
    <text evidence="13">Receptor for inositol 1,4,5-trisphosphate, a second messenger that mediates the release of intracellular calcium.</text>
</comment>
<dbReference type="GO" id="GO:0005789">
    <property type="term" value="C:endoplasmic reticulum membrane"/>
    <property type="evidence" value="ECO:0007669"/>
    <property type="project" value="UniProtKB-SubCell"/>
</dbReference>
<dbReference type="GO" id="GO:0051209">
    <property type="term" value="P:release of sequestered calcium ion into cytosol"/>
    <property type="evidence" value="ECO:0007669"/>
    <property type="project" value="UniProtKB-UniRule"/>
</dbReference>
<reference evidence="16" key="1">
    <citation type="submission" date="2023-08" db="EMBL/GenBank/DDBJ databases">
        <authorList>
            <person name="Alioto T."/>
            <person name="Alioto T."/>
            <person name="Gomez Garrido J."/>
        </authorList>
    </citation>
    <scope>NUCLEOTIDE SEQUENCE</scope>
</reference>
<dbReference type="InterPro" id="IPR000699">
    <property type="entry name" value="RIH_dom"/>
</dbReference>
<dbReference type="Gene3D" id="1.25.10.30">
    <property type="entry name" value="IP3 receptor type 1 binding core, RIH domain"/>
    <property type="match status" value="1"/>
</dbReference>
<keyword evidence="17" id="KW-1185">Reference proteome</keyword>
<evidence type="ECO:0000256" key="8">
    <source>
        <dbReference type="ARBA" id="ARBA00023065"/>
    </source>
</evidence>
<dbReference type="Pfam" id="PF01365">
    <property type="entry name" value="RYDR_ITPR"/>
    <property type="match status" value="2"/>
</dbReference>
<evidence type="ECO:0000256" key="14">
    <source>
        <dbReference type="SAM" id="MobiDB-lite"/>
    </source>
</evidence>
<evidence type="ECO:0000259" key="15">
    <source>
        <dbReference type="SMART" id="SM00472"/>
    </source>
</evidence>
<evidence type="ECO:0000256" key="9">
    <source>
        <dbReference type="ARBA" id="ARBA00023136"/>
    </source>
</evidence>
<dbReference type="InterPro" id="IPR016093">
    <property type="entry name" value="MIR_motif"/>
</dbReference>
<dbReference type="SUPFAM" id="SSF82109">
    <property type="entry name" value="MIR domain"/>
    <property type="match status" value="1"/>
</dbReference>
<evidence type="ECO:0000313" key="16">
    <source>
        <dbReference type="EMBL" id="CAI9737307.1"/>
    </source>
</evidence>
<dbReference type="PANTHER" id="PTHR13715">
    <property type="entry name" value="RYANODINE RECEPTOR AND IP3 RECEPTOR"/>
    <property type="match status" value="1"/>
</dbReference>
<dbReference type="GO" id="GO:0070679">
    <property type="term" value="F:inositol 1,4,5 trisphosphate binding"/>
    <property type="evidence" value="ECO:0007669"/>
    <property type="project" value="UniProtKB-UniRule"/>
</dbReference>
<dbReference type="InterPro" id="IPR035910">
    <property type="entry name" value="RyR/IP3R_RIH_dom_sf"/>
</dbReference>
<dbReference type="GO" id="GO:0005220">
    <property type="term" value="F:inositol 1,4,5-trisphosphate-gated calcium channel activity"/>
    <property type="evidence" value="ECO:0007669"/>
    <property type="project" value="UniProtKB-UniRule"/>
</dbReference>
<dbReference type="InterPro" id="IPR000493">
    <property type="entry name" value="InsP3_rcpt"/>
</dbReference>
<keyword evidence="3 13" id="KW-0813">Transport</keyword>